<evidence type="ECO:0000313" key="2">
    <source>
        <dbReference type="EMBL" id="NXC48384.1"/>
    </source>
</evidence>
<dbReference type="Pfam" id="PF13765">
    <property type="entry name" value="PRY"/>
    <property type="match status" value="1"/>
</dbReference>
<dbReference type="InterPro" id="IPR043136">
    <property type="entry name" value="B30.2/SPRY_sf"/>
</dbReference>
<protein>
    <submittedName>
        <fullName evidence="2">TRIM7 ligase</fullName>
    </submittedName>
</protein>
<dbReference type="SMART" id="SM00589">
    <property type="entry name" value="PRY"/>
    <property type="match status" value="1"/>
</dbReference>
<keyword evidence="2" id="KW-0436">Ligase</keyword>
<feature type="non-terminal residue" evidence="2">
    <location>
        <position position="1"/>
    </location>
</feature>
<evidence type="ECO:0000259" key="1">
    <source>
        <dbReference type="PROSITE" id="PS50188"/>
    </source>
</evidence>
<dbReference type="InterPro" id="IPR001870">
    <property type="entry name" value="B30.2/SPRY"/>
</dbReference>
<dbReference type="InterPro" id="IPR003879">
    <property type="entry name" value="Butyrophylin_SPRY"/>
</dbReference>
<evidence type="ECO:0000313" key="3">
    <source>
        <dbReference type="Proteomes" id="UP000613066"/>
    </source>
</evidence>
<dbReference type="SUPFAM" id="SSF49899">
    <property type="entry name" value="Concanavalin A-like lectins/glucanases"/>
    <property type="match status" value="1"/>
</dbReference>
<gene>
    <name evidence="2" type="primary">Trim7_2</name>
    <name evidence="2" type="ORF">PENPIL_R15833</name>
</gene>
<dbReference type="GO" id="GO:0016874">
    <property type="term" value="F:ligase activity"/>
    <property type="evidence" value="ECO:0007669"/>
    <property type="project" value="UniProtKB-KW"/>
</dbReference>
<keyword evidence="3" id="KW-1185">Reference proteome</keyword>
<comment type="caution">
    <text evidence="2">The sequence shown here is derived from an EMBL/GenBank/DDBJ whole genome shotgun (WGS) entry which is preliminary data.</text>
</comment>
<dbReference type="InterPro" id="IPR006574">
    <property type="entry name" value="PRY"/>
</dbReference>
<proteinExistence type="predicted"/>
<name>A0A851P5Q9_9GALL</name>
<dbReference type="Pfam" id="PF00622">
    <property type="entry name" value="SPRY"/>
    <property type="match status" value="1"/>
</dbReference>
<dbReference type="Gene3D" id="2.60.120.920">
    <property type="match status" value="1"/>
</dbReference>
<dbReference type="EMBL" id="WBMW01004946">
    <property type="protein sequence ID" value="NXC48384.1"/>
    <property type="molecule type" value="Genomic_DNA"/>
</dbReference>
<dbReference type="InterPro" id="IPR003877">
    <property type="entry name" value="SPRY_dom"/>
</dbReference>
<dbReference type="PRINTS" id="PR01407">
    <property type="entry name" value="BUTYPHLNCDUF"/>
</dbReference>
<dbReference type="PROSITE" id="PS50188">
    <property type="entry name" value="B302_SPRY"/>
    <property type="match status" value="1"/>
</dbReference>
<feature type="domain" description="B30.2/SPRY" evidence="1">
    <location>
        <begin position="1"/>
        <end position="111"/>
    </location>
</feature>
<dbReference type="InterPro" id="IPR050143">
    <property type="entry name" value="TRIM/RBCC"/>
</dbReference>
<dbReference type="AlphaFoldDB" id="A0A851P5Q9"/>
<reference evidence="2" key="1">
    <citation type="submission" date="2019-09" db="EMBL/GenBank/DDBJ databases">
        <title>Bird 10,000 Genomes (B10K) Project - Family phase.</title>
        <authorList>
            <person name="Zhang G."/>
        </authorList>
    </citation>
    <scope>NUCLEOTIDE SEQUENCE</scope>
    <source>
        <strain evidence="2">B10K-DU-001-08</strain>
        <tissue evidence="2">Muscle</tissue>
    </source>
</reference>
<organism evidence="2 3">
    <name type="scientific">Penelope pileata</name>
    <dbReference type="NCBI Taxonomy" id="1118817"/>
    <lineage>
        <taxon>Eukaryota</taxon>
        <taxon>Metazoa</taxon>
        <taxon>Chordata</taxon>
        <taxon>Craniata</taxon>
        <taxon>Vertebrata</taxon>
        <taxon>Euteleostomi</taxon>
        <taxon>Archelosauria</taxon>
        <taxon>Archosauria</taxon>
        <taxon>Dinosauria</taxon>
        <taxon>Saurischia</taxon>
        <taxon>Theropoda</taxon>
        <taxon>Coelurosauria</taxon>
        <taxon>Aves</taxon>
        <taxon>Neognathae</taxon>
        <taxon>Galloanserae</taxon>
        <taxon>Galliformes</taxon>
        <taxon>Cracidae</taxon>
        <taxon>Penelope</taxon>
    </lineage>
</organism>
<dbReference type="Proteomes" id="UP000613066">
    <property type="component" value="Unassembled WGS sequence"/>
</dbReference>
<accession>A0A851P5Q9</accession>
<dbReference type="OrthoDB" id="9049620at2759"/>
<feature type="non-terminal residue" evidence="2">
    <location>
        <position position="111"/>
    </location>
</feature>
<dbReference type="InterPro" id="IPR013320">
    <property type="entry name" value="ConA-like_dom_sf"/>
</dbReference>
<dbReference type="PANTHER" id="PTHR24103">
    <property type="entry name" value="E3 UBIQUITIN-PROTEIN LIGASE TRIM"/>
    <property type="match status" value="1"/>
</dbReference>
<sequence>AKLVTPAPDTAHPRLILSEDLRSVRRGDTEQDLPNVPERFDTEYCVLGQEEFWEGQHCWEVEVMAEDSWCYLGVARASVKRKGKVKVSPSRGIWALEYDEGELEALTESPT</sequence>